<dbReference type="STRING" id="1802451.A3C82_00505"/>
<evidence type="ECO:0000313" key="3">
    <source>
        <dbReference type="Proteomes" id="UP000176901"/>
    </source>
</evidence>
<feature type="binding site" evidence="1">
    <location>
        <position position="95"/>
    </location>
    <ligand>
        <name>Mg(2+)</name>
        <dbReference type="ChEBI" id="CHEBI:18420"/>
        <label>1</label>
        <note>catalytic</note>
    </ligand>
</feature>
<proteinExistence type="predicted"/>
<protein>
    <recommendedName>
        <fullName evidence="4">Inositol monophosphatase</fullName>
    </recommendedName>
</protein>
<dbReference type="SUPFAM" id="SSF56655">
    <property type="entry name" value="Carbohydrate phosphatase"/>
    <property type="match status" value="1"/>
</dbReference>
<feature type="binding site" evidence="1">
    <location>
        <position position="92"/>
    </location>
    <ligand>
        <name>Mg(2+)</name>
        <dbReference type="ChEBI" id="CHEBI:18420"/>
        <label>1</label>
        <note>catalytic</note>
    </ligand>
</feature>
<keyword evidence="1" id="KW-0479">Metal-binding</keyword>
<evidence type="ECO:0008006" key="4">
    <source>
        <dbReference type="Google" id="ProtNLM"/>
    </source>
</evidence>
<comment type="caution">
    <text evidence="2">The sequence shown here is derived from an EMBL/GenBank/DDBJ whole genome shotgun (WGS) entry which is preliminary data.</text>
</comment>
<comment type="cofactor">
    <cofactor evidence="1">
        <name>Mg(2+)</name>
        <dbReference type="ChEBI" id="CHEBI:18420"/>
    </cofactor>
</comment>
<reference evidence="2 3" key="1">
    <citation type="journal article" date="2016" name="Nat. Commun.">
        <title>Thousands of microbial genomes shed light on interconnected biogeochemical processes in an aquifer system.</title>
        <authorList>
            <person name="Anantharaman K."/>
            <person name="Brown C.T."/>
            <person name="Hug L.A."/>
            <person name="Sharon I."/>
            <person name="Castelle C.J."/>
            <person name="Probst A.J."/>
            <person name="Thomas B.C."/>
            <person name="Singh A."/>
            <person name="Wilkins M.J."/>
            <person name="Karaoz U."/>
            <person name="Brodie E.L."/>
            <person name="Williams K.H."/>
            <person name="Hubbard S.S."/>
            <person name="Banfield J.F."/>
        </authorList>
    </citation>
    <scope>NUCLEOTIDE SEQUENCE [LARGE SCALE GENOMIC DNA]</scope>
</reference>
<dbReference type="Gene3D" id="3.30.540.10">
    <property type="entry name" value="Fructose-1,6-Bisphosphatase, subunit A, domain 1"/>
    <property type="match status" value="1"/>
</dbReference>
<dbReference type="GO" id="GO:0046872">
    <property type="term" value="F:metal ion binding"/>
    <property type="evidence" value="ECO:0007669"/>
    <property type="project" value="UniProtKB-KW"/>
</dbReference>
<evidence type="ECO:0000256" key="1">
    <source>
        <dbReference type="PIRSR" id="PIRSR600760-2"/>
    </source>
</evidence>
<sequence>METKKLNRILLEYLYQTVRAVRTMSKTGEGKEILGGIPGRPEDLELRVDRVGEEIIRELLAKNGVQAEIFSESENGSITVGKGKADLYVSIDPFDNTILFFTGFRHTWYTAITFYDKKRKPLCAGIADILDGKAWIFDGTDTFLLDMKTKAKRAISPHPHKLLKGPIALASYLMSSQYSVKFLHYFGDMVKNMDTKALLYPFGGSHIYGYLADGRVDAYVMFDEPRSEIDPSFAIAKSVGCDIGEVDEKGTWKEYEFIPGKQYEKVDFFIAACTKELRNDIIRYYLEQKHL</sequence>
<dbReference type="InterPro" id="IPR000760">
    <property type="entry name" value="Inositol_monophosphatase-like"/>
</dbReference>
<feature type="binding site" evidence="1">
    <location>
        <position position="72"/>
    </location>
    <ligand>
        <name>Mg(2+)</name>
        <dbReference type="ChEBI" id="CHEBI:18420"/>
        <label>1</label>
        <note>catalytic</note>
    </ligand>
</feature>
<gene>
    <name evidence="2" type="ORF">A3C82_00505</name>
</gene>
<dbReference type="Pfam" id="PF00459">
    <property type="entry name" value="Inositol_P"/>
    <property type="match status" value="1"/>
</dbReference>
<dbReference type="EMBL" id="MHTW01000027">
    <property type="protein sequence ID" value="OHA66691.1"/>
    <property type="molecule type" value="Genomic_DNA"/>
</dbReference>
<evidence type="ECO:0000313" key="2">
    <source>
        <dbReference type="EMBL" id="OHA66691.1"/>
    </source>
</evidence>
<dbReference type="AlphaFoldDB" id="A0A1G2R3P0"/>
<dbReference type="Proteomes" id="UP000176901">
    <property type="component" value="Unassembled WGS sequence"/>
</dbReference>
<accession>A0A1G2R3P0</accession>
<organism evidence="2 3">
    <name type="scientific">Candidatus Wildermuthbacteria bacterium RIFCSPHIGHO2_02_FULL_47_12</name>
    <dbReference type="NCBI Taxonomy" id="1802451"/>
    <lineage>
        <taxon>Bacteria</taxon>
        <taxon>Candidatus Wildermuthiibacteriota</taxon>
    </lineage>
</organism>
<name>A0A1G2R3P0_9BACT</name>
<keyword evidence="1" id="KW-0460">Magnesium</keyword>